<feature type="chain" id="PRO_5041739851" description="Extracellular repeat protein, HAF family" evidence="1">
    <location>
        <begin position="26"/>
        <end position="335"/>
    </location>
</feature>
<dbReference type="NCBIfam" id="TIGR02913">
    <property type="entry name" value="HAF_rpt"/>
    <property type="match status" value="2"/>
</dbReference>
<reference evidence="2 3" key="1">
    <citation type="submission" date="2023-01" db="EMBL/GenBank/DDBJ databases">
        <title>Cultivation and genomic characterization of new, ubiquitous marine nitrite-oxidizing bacteria from the Nitrospirales.</title>
        <authorList>
            <person name="Mueller A.J."/>
            <person name="Daebeler A."/>
            <person name="Herbold C.W."/>
            <person name="Kirkegaard R.H."/>
            <person name="Daims H."/>
        </authorList>
    </citation>
    <scope>NUCLEOTIDE SEQUENCE [LARGE SCALE GENOMIC DNA]</scope>
    <source>
        <strain evidence="2 3">VA</strain>
    </source>
</reference>
<dbReference type="KEGG" id="nall:PP769_13935"/>
<proteinExistence type="predicted"/>
<evidence type="ECO:0008006" key="4">
    <source>
        <dbReference type="Google" id="ProtNLM"/>
    </source>
</evidence>
<feature type="signal peptide" evidence="1">
    <location>
        <begin position="1"/>
        <end position="25"/>
    </location>
</feature>
<protein>
    <recommendedName>
        <fullName evidence="4">Extracellular repeat protein, HAF family</fullName>
    </recommendedName>
</protein>
<evidence type="ECO:0000256" key="1">
    <source>
        <dbReference type="SAM" id="SignalP"/>
    </source>
</evidence>
<dbReference type="RefSeq" id="WP_312641137.1">
    <property type="nucleotide sequence ID" value="NZ_CP116967.1"/>
</dbReference>
<evidence type="ECO:0000313" key="2">
    <source>
        <dbReference type="EMBL" id="WNM57070.1"/>
    </source>
</evidence>
<keyword evidence="1" id="KW-0732">Signal</keyword>
<accession>A0AA96GBF9</accession>
<keyword evidence="3" id="KW-1185">Reference proteome</keyword>
<dbReference type="EMBL" id="CP116967">
    <property type="protein sequence ID" value="WNM57070.1"/>
    <property type="molecule type" value="Genomic_DNA"/>
</dbReference>
<sequence length="335" mass="36060">MTWLVDRFLLPILTASIALTTPATAGETYAIRDIGVLVTGGTVEDMTNDGQIVGTAPLSLTRNHGWWFDGKKNIDLGACGGVGCRIMGINSRSQVVGNIGRDAFIYSDGKFIDISLFAKSPGMALAVNNAAFIVGWYTLIPHLERNSSVPSERHAFLYRGRRLTDLGTLGGKESVATDINNHEQVVGYSSTYRDETHAFLYTQDRMIDLGTLGGTESRANSINDLGKVVGSATVAGSNRNHAFLYADGKMFDLGTLDGQESTALDINQSGYIVGMSGSRGFLYRDGKMLDLKLLLAQKADWKSIHPCCINDGNQIAGIGNSHDGKSHIILLTPIP</sequence>
<dbReference type="InterPro" id="IPR014262">
    <property type="entry name" value="HAF_rpt"/>
</dbReference>
<evidence type="ECO:0000313" key="3">
    <source>
        <dbReference type="Proteomes" id="UP001302719"/>
    </source>
</evidence>
<gene>
    <name evidence="2" type="ORF">PP769_13935</name>
</gene>
<dbReference type="AlphaFoldDB" id="A0AA96GBF9"/>
<name>A0AA96GBF9_9BACT</name>
<organism evidence="2 3">
    <name type="scientific">Candidatus Nitrospira allomarina</name>
    <dbReference type="NCBI Taxonomy" id="3020900"/>
    <lineage>
        <taxon>Bacteria</taxon>
        <taxon>Pseudomonadati</taxon>
        <taxon>Nitrospirota</taxon>
        <taxon>Nitrospiria</taxon>
        <taxon>Nitrospirales</taxon>
        <taxon>Nitrospiraceae</taxon>
        <taxon>Nitrospira</taxon>
    </lineage>
</organism>
<dbReference type="Proteomes" id="UP001302719">
    <property type="component" value="Chromosome"/>
</dbReference>